<dbReference type="GO" id="GO:0006139">
    <property type="term" value="P:nucleobase-containing compound metabolic process"/>
    <property type="evidence" value="ECO:0007669"/>
    <property type="project" value="InterPro"/>
</dbReference>
<dbReference type="Pfam" id="PF13307">
    <property type="entry name" value="Helicase_C_2"/>
    <property type="match status" value="1"/>
</dbReference>
<keyword evidence="6" id="KW-0347">Helicase</keyword>
<dbReference type="SMART" id="SM00491">
    <property type="entry name" value="HELICc2"/>
    <property type="match status" value="1"/>
</dbReference>
<dbReference type="InterPro" id="IPR027417">
    <property type="entry name" value="P-loop_NTPase"/>
</dbReference>
<keyword evidence="7" id="KW-1185">Reference proteome</keyword>
<evidence type="ECO:0000313" key="6">
    <source>
        <dbReference type="EMBL" id="RKN84228.1"/>
    </source>
</evidence>
<keyword evidence="2" id="KW-0378">Hydrolase</keyword>
<dbReference type="Proteomes" id="UP000282311">
    <property type="component" value="Unassembled WGS sequence"/>
</dbReference>
<reference evidence="6 7" key="1">
    <citation type="journal article" date="2007" name="Int. J. Syst. Evol. Microbiol.">
        <title>Paenibacillus ginsengarvi sp. nov., isolated from soil from ginseng cultivation.</title>
        <authorList>
            <person name="Yoon M.H."/>
            <person name="Ten L.N."/>
            <person name="Im W.T."/>
        </authorList>
    </citation>
    <scope>NUCLEOTIDE SEQUENCE [LARGE SCALE GENOMIC DNA]</scope>
    <source>
        <strain evidence="6 7">KCTC 13059</strain>
    </source>
</reference>
<evidence type="ECO:0000313" key="7">
    <source>
        <dbReference type="Proteomes" id="UP000282311"/>
    </source>
</evidence>
<dbReference type="GO" id="GO:0003676">
    <property type="term" value="F:nucleic acid binding"/>
    <property type="evidence" value="ECO:0007669"/>
    <property type="project" value="InterPro"/>
</dbReference>
<dbReference type="PROSITE" id="PS51193">
    <property type="entry name" value="HELICASE_ATP_BIND_2"/>
    <property type="match status" value="1"/>
</dbReference>
<keyword evidence="1" id="KW-0547">Nucleotide-binding</keyword>
<comment type="similarity">
    <text evidence="4">Belongs to the helicase family. DinG subfamily.</text>
</comment>
<dbReference type="EMBL" id="RBAH01000009">
    <property type="protein sequence ID" value="RKN84228.1"/>
    <property type="molecule type" value="Genomic_DNA"/>
</dbReference>
<evidence type="ECO:0000259" key="5">
    <source>
        <dbReference type="PROSITE" id="PS51193"/>
    </source>
</evidence>
<dbReference type="RefSeq" id="WP_120747964.1">
    <property type="nucleotide sequence ID" value="NZ_RBAH01000009.1"/>
</dbReference>
<evidence type="ECO:0000256" key="2">
    <source>
        <dbReference type="ARBA" id="ARBA00022801"/>
    </source>
</evidence>
<dbReference type="OrthoDB" id="9803913at2"/>
<dbReference type="PANTHER" id="PTHR11472">
    <property type="entry name" value="DNA REPAIR DEAD HELICASE RAD3/XP-D SUBFAMILY MEMBER"/>
    <property type="match status" value="1"/>
</dbReference>
<evidence type="ECO:0000256" key="1">
    <source>
        <dbReference type="ARBA" id="ARBA00022741"/>
    </source>
</evidence>
<dbReference type="InterPro" id="IPR014013">
    <property type="entry name" value="Helic_SF1/SF2_ATP-bd_DinG/Rad3"/>
</dbReference>
<dbReference type="SUPFAM" id="SSF52540">
    <property type="entry name" value="P-loop containing nucleoside triphosphate hydrolases"/>
    <property type="match status" value="1"/>
</dbReference>
<dbReference type="GO" id="GO:0016818">
    <property type="term" value="F:hydrolase activity, acting on acid anhydrides, in phosphorus-containing anhydrides"/>
    <property type="evidence" value="ECO:0007669"/>
    <property type="project" value="InterPro"/>
</dbReference>
<accession>A0A3B0CHK9</accession>
<dbReference type="GO" id="GO:0003678">
    <property type="term" value="F:DNA helicase activity"/>
    <property type="evidence" value="ECO:0007669"/>
    <property type="project" value="TreeGrafter"/>
</dbReference>
<keyword evidence="3" id="KW-0067">ATP-binding</keyword>
<dbReference type="InterPro" id="IPR045028">
    <property type="entry name" value="DinG/Rad3-like"/>
</dbReference>
<protein>
    <submittedName>
        <fullName evidence="6">ATP-dependent DNA helicase</fullName>
    </submittedName>
</protein>
<dbReference type="GO" id="GO:0005524">
    <property type="term" value="F:ATP binding"/>
    <property type="evidence" value="ECO:0007669"/>
    <property type="project" value="UniProtKB-KW"/>
</dbReference>
<evidence type="ECO:0000256" key="3">
    <source>
        <dbReference type="ARBA" id="ARBA00022840"/>
    </source>
</evidence>
<comment type="caution">
    <text evidence="6">The sequence shown here is derived from an EMBL/GenBank/DDBJ whole genome shotgun (WGS) entry which is preliminary data.</text>
</comment>
<organism evidence="6 7">
    <name type="scientific">Paenibacillus ginsengarvi</name>
    <dbReference type="NCBI Taxonomy" id="400777"/>
    <lineage>
        <taxon>Bacteria</taxon>
        <taxon>Bacillati</taxon>
        <taxon>Bacillota</taxon>
        <taxon>Bacilli</taxon>
        <taxon>Bacillales</taxon>
        <taxon>Paenibacillaceae</taxon>
        <taxon>Paenibacillus</taxon>
    </lineage>
</organism>
<sequence length="651" mass="74500">MSRYPFVYDPAEPFMKQAGAWIADVFYEVLPEHGFEIRDEQIYMAFQLEKAFQEKMTLFAEAGVGTGKTLVYLLYSICYARYTRKPVVIACANESLIEQLVKPEGDIAKLSRCLGLDIDARLGKSPDQYVCLRRLDEARFQDEEAELFEDLYRGLPGFVRSREALQSFHAYGDRKYYPQFSDGQWSKVNWNAFQDCFVCEKRHRCGMTLSRDAYRKSADLIICSHDFYMEHVWTYEARKREGQLPLLPAHSAVVFDEGHLLEYAAQKALAYKIKHSMFEELITRLLDGQVRESLANAIEEAIAQSEALFRALERNSTPIPGSARMSVQLDGELLAEVQRFRALLSAIEEELVFESGLYTLSEYHLRIVEEHIEMMHRALQWFHETGKLICWTERSETELMLSVMPRTVKEVMRERVFAEKMPIIFSSATLAVGGSFRYVADSLGMEKFLSFNVPSPYDYVNRMKVVVAEPESDSIFAAKMKVAAKWLQQSGGRALLLFPAADQLEQFKRAIARFPECSDIRFLFEGDGEISHLIESFQRDECSVLGAVSLWEGLDVPGPSLSHVLIWSLPFPPHDPVMLARRQDAASPYEEVELPYMLLRLRQGIGRLIRSSDDSGTIVILDEKVTEQQPLRSCIAALLPQGVELQQLRQE</sequence>
<gene>
    <name evidence="6" type="ORF">D7M11_14590</name>
</gene>
<dbReference type="AlphaFoldDB" id="A0A3B0CHK9"/>
<evidence type="ECO:0000256" key="4">
    <source>
        <dbReference type="ARBA" id="ARBA00038058"/>
    </source>
</evidence>
<proteinExistence type="inferred from homology"/>
<feature type="domain" description="Helicase ATP-binding" evidence="5">
    <location>
        <begin position="27"/>
        <end position="306"/>
    </location>
</feature>
<name>A0A3B0CHK9_9BACL</name>
<dbReference type="InterPro" id="IPR006555">
    <property type="entry name" value="ATP-dep_Helicase_C"/>
</dbReference>
<dbReference type="PANTHER" id="PTHR11472:SF57">
    <property type="entry name" value="ATP-DEPENDENT HELICASE YPVA-RELATED"/>
    <property type="match status" value="1"/>
</dbReference>
<dbReference type="Gene3D" id="3.40.50.300">
    <property type="entry name" value="P-loop containing nucleotide triphosphate hydrolases"/>
    <property type="match status" value="2"/>
</dbReference>